<evidence type="ECO:0000313" key="3">
    <source>
        <dbReference type="Proteomes" id="UP000605013"/>
    </source>
</evidence>
<name>A0ABS1WPJ6_9FLAO</name>
<evidence type="ECO:0000256" key="1">
    <source>
        <dbReference type="SAM" id="SignalP"/>
    </source>
</evidence>
<keyword evidence="3" id="KW-1185">Reference proteome</keyword>
<accession>A0ABS1WPJ6</accession>
<evidence type="ECO:0000313" key="2">
    <source>
        <dbReference type="EMBL" id="MBL7561025.1"/>
    </source>
</evidence>
<dbReference type="Proteomes" id="UP000605013">
    <property type="component" value="Unassembled WGS sequence"/>
</dbReference>
<comment type="caution">
    <text evidence="2">The sequence shown here is derived from an EMBL/GenBank/DDBJ whole genome shotgun (WGS) entry which is preliminary data.</text>
</comment>
<proteinExistence type="predicted"/>
<reference evidence="2 3" key="1">
    <citation type="submission" date="2020-12" db="EMBL/GenBank/DDBJ databases">
        <title>Olleya sediminilitoris sp. nov., isolated from a tidal flat.</title>
        <authorList>
            <person name="Park S."/>
            <person name="Yoon J.-H."/>
        </authorList>
    </citation>
    <scope>NUCLEOTIDE SEQUENCE [LARGE SCALE GENOMIC DNA]</scope>
    <source>
        <strain evidence="2 3">YSTF-M6</strain>
    </source>
</reference>
<organism evidence="2 3">
    <name type="scientific">Olleya sediminilitoris</name>
    <dbReference type="NCBI Taxonomy" id="2795739"/>
    <lineage>
        <taxon>Bacteria</taxon>
        <taxon>Pseudomonadati</taxon>
        <taxon>Bacteroidota</taxon>
        <taxon>Flavobacteriia</taxon>
        <taxon>Flavobacteriales</taxon>
        <taxon>Flavobacteriaceae</taxon>
    </lineage>
</organism>
<keyword evidence="1" id="KW-0732">Signal</keyword>
<dbReference type="EMBL" id="JAEMEF010000016">
    <property type="protein sequence ID" value="MBL7561025.1"/>
    <property type="molecule type" value="Genomic_DNA"/>
</dbReference>
<dbReference type="RefSeq" id="WP_203001518.1">
    <property type="nucleotide sequence ID" value="NZ_JAEMEF010000016.1"/>
</dbReference>
<dbReference type="Pfam" id="PF09912">
    <property type="entry name" value="DUF2141"/>
    <property type="match status" value="1"/>
</dbReference>
<dbReference type="InterPro" id="IPR018673">
    <property type="entry name" value="DUF2141"/>
</dbReference>
<feature type="signal peptide" evidence="1">
    <location>
        <begin position="1"/>
        <end position="29"/>
    </location>
</feature>
<feature type="chain" id="PRO_5046345705" evidence="1">
    <location>
        <begin position="30"/>
        <end position="152"/>
    </location>
</feature>
<protein>
    <submittedName>
        <fullName evidence="2">DUF2141 domain-containing protein</fullName>
    </submittedName>
</protein>
<gene>
    <name evidence="2" type="ORF">JAO71_14565</name>
</gene>
<sequence>MKTTTSFNQTKTILLNVILFFALSLSTIAQTEQNNETGQTITVTVNNVKNNTGQVIFGLHNNQTWMKTQGIQNTSTKIENNIATVTFKNVKPGTYAVMVLHDENINNRMDFKNGMPLENYGMTNTPLSYGPPQYSDAKFEVTNQDLDFKVRF</sequence>